<dbReference type="PANTHER" id="PTHR30055">
    <property type="entry name" value="HTH-TYPE TRANSCRIPTIONAL REGULATOR RUTR"/>
    <property type="match status" value="1"/>
</dbReference>
<accession>A0A832MJ92</accession>
<evidence type="ECO:0000256" key="3">
    <source>
        <dbReference type="ARBA" id="ARBA00023163"/>
    </source>
</evidence>
<keyword evidence="3" id="KW-0804">Transcription</keyword>
<dbReference type="InterPro" id="IPR050109">
    <property type="entry name" value="HTH-type_TetR-like_transc_reg"/>
</dbReference>
<dbReference type="Gene3D" id="1.10.357.10">
    <property type="entry name" value="Tetracycline Repressor, domain 2"/>
    <property type="match status" value="1"/>
</dbReference>
<dbReference type="PANTHER" id="PTHR30055:SF234">
    <property type="entry name" value="HTH-TYPE TRANSCRIPTIONAL REGULATOR BETI"/>
    <property type="match status" value="1"/>
</dbReference>
<dbReference type="InterPro" id="IPR001647">
    <property type="entry name" value="HTH_TetR"/>
</dbReference>
<dbReference type="InterPro" id="IPR009057">
    <property type="entry name" value="Homeodomain-like_sf"/>
</dbReference>
<feature type="DNA-binding region" description="H-T-H motif" evidence="4">
    <location>
        <begin position="51"/>
        <end position="70"/>
    </location>
</feature>
<organism evidence="6">
    <name type="scientific">Eiseniibacteriota bacterium</name>
    <dbReference type="NCBI Taxonomy" id="2212470"/>
    <lineage>
        <taxon>Bacteria</taxon>
        <taxon>Candidatus Eiseniibacteriota</taxon>
    </lineage>
</organism>
<dbReference type="InterPro" id="IPR036271">
    <property type="entry name" value="Tet_transcr_reg_TetR-rel_C_sf"/>
</dbReference>
<reference evidence="6" key="1">
    <citation type="journal article" date="2020" name="mSystems">
        <title>Genome- and Community-Level Interaction Insights into Carbon Utilization and Element Cycling Functions of Hydrothermarchaeota in Hydrothermal Sediment.</title>
        <authorList>
            <person name="Zhou Z."/>
            <person name="Liu Y."/>
            <person name="Xu W."/>
            <person name="Pan J."/>
            <person name="Luo Z.H."/>
            <person name="Li M."/>
        </authorList>
    </citation>
    <scope>NUCLEOTIDE SEQUENCE [LARGE SCALE GENOMIC DNA]</scope>
    <source>
        <strain evidence="6">SpSt-381</strain>
    </source>
</reference>
<keyword evidence="2 4" id="KW-0238">DNA-binding</keyword>
<sequence>MTYRLSVHSILRRVTAAHLHPPRPRDAEKSRSAILEAAVEVFSDRGFDGARIAHIAERAGAPAGLLYHYFHSKRDLFEASLSHAFGPFAESMRALFDHPSPRYELFEELVRRYFRLLVARPRLARMTAWWYASLGWRESPVPAHALWAAKEEAVRFVRRLRDAGEIRASVDPGGAVLTVLALCQHWAISHGENLHLLDVSAHEDPHEARLAQVLEHIARALRP</sequence>
<protein>
    <submittedName>
        <fullName evidence="6">TetR/AcrR family transcriptional regulator</fullName>
    </submittedName>
</protein>
<proteinExistence type="predicted"/>
<comment type="caution">
    <text evidence="6">The sequence shown here is derived from an EMBL/GenBank/DDBJ whole genome shotgun (WGS) entry which is preliminary data.</text>
</comment>
<dbReference type="Pfam" id="PF00440">
    <property type="entry name" value="TetR_N"/>
    <property type="match status" value="1"/>
</dbReference>
<dbReference type="AlphaFoldDB" id="A0A832MJ92"/>
<dbReference type="PRINTS" id="PR00455">
    <property type="entry name" value="HTHTETR"/>
</dbReference>
<dbReference type="EMBL" id="DSQF01000008">
    <property type="protein sequence ID" value="HGZ42665.1"/>
    <property type="molecule type" value="Genomic_DNA"/>
</dbReference>
<dbReference type="SUPFAM" id="SSF48498">
    <property type="entry name" value="Tetracyclin repressor-like, C-terminal domain"/>
    <property type="match status" value="1"/>
</dbReference>
<evidence type="ECO:0000256" key="4">
    <source>
        <dbReference type="PROSITE-ProRule" id="PRU00335"/>
    </source>
</evidence>
<gene>
    <name evidence="6" type="ORF">ENR23_04425</name>
</gene>
<dbReference type="SUPFAM" id="SSF46689">
    <property type="entry name" value="Homeodomain-like"/>
    <property type="match status" value="1"/>
</dbReference>
<evidence type="ECO:0000256" key="1">
    <source>
        <dbReference type="ARBA" id="ARBA00023015"/>
    </source>
</evidence>
<evidence type="ECO:0000259" key="5">
    <source>
        <dbReference type="PROSITE" id="PS50977"/>
    </source>
</evidence>
<keyword evidence="1" id="KW-0805">Transcription regulation</keyword>
<feature type="domain" description="HTH tetR-type" evidence="5">
    <location>
        <begin position="28"/>
        <end position="88"/>
    </location>
</feature>
<dbReference type="GO" id="GO:0003700">
    <property type="term" value="F:DNA-binding transcription factor activity"/>
    <property type="evidence" value="ECO:0007669"/>
    <property type="project" value="TreeGrafter"/>
</dbReference>
<evidence type="ECO:0000256" key="2">
    <source>
        <dbReference type="ARBA" id="ARBA00023125"/>
    </source>
</evidence>
<evidence type="ECO:0000313" key="6">
    <source>
        <dbReference type="EMBL" id="HGZ42665.1"/>
    </source>
</evidence>
<dbReference type="PROSITE" id="PS50977">
    <property type="entry name" value="HTH_TETR_2"/>
    <property type="match status" value="1"/>
</dbReference>
<name>A0A832MJ92_UNCEI</name>
<dbReference type="GO" id="GO:0000976">
    <property type="term" value="F:transcription cis-regulatory region binding"/>
    <property type="evidence" value="ECO:0007669"/>
    <property type="project" value="TreeGrafter"/>
</dbReference>